<dbReference type="Pfam" id="PF01593">
    <property type="entry name" value="Amino_oxidase"/>
    <property type="match status" value="1"/>
</dbReference>
<dbReference type="EMBL" id="CP022356">
    <property type="protein sequence ID" value="ASK79574.1"/>
    <property type="molecule type" value="Genomic_DNA"/>
</dbReference>
<evidence type="ECO:0000259" key="1">
    <source>
        <dbReference type="Pfam" id="PF01593"/>
    </source>
</evidence>
<dbReference type="SUPFAM" id="SSF51905">
    <property type="entry name" value="FAD/NAD(P)-binding domain"/>
    <property type="match status" value="1"/>
</dbReference>
<dbReference type="GO" id="GO:0016491">
    <property type="term" value="F:oxidoreductase activity"/>
    <property type="evidence" value="ECO:0007669"/>
    <property type="project" value="InterPro"/>
</dbReference>
<accession>A0A220VGQ5</accession>
<sequence>MKIAIIGSGISGLASAYYLSKEHSVTLFEKNNYIGGHTATHEFTKDNKSYRIDTGFIVFNDRTYPNFNNFLKDLNIEGLDTEMSFSVSNPRYDLEYNGHSFLSLFAQKKNFFNLKFYKFLYEIIRFNKIAKKYVNNEMLENFSDDYLLSELLKKYKFSEYFCQNYLLPMGSAIWSSSLDDIKNFPVKFFVKFFNNHGLLDINNRPQWKVIPNGSKYYIEKIFENCNFEVRLNEPVIAVERFSNHCAVEISNEILNYDKVIFASHSDETLKLIKNPTPEEKNILGQIKYKENEVVLHYDINMLPKTKQAWASWNYRFNKDHLTDQLPSVTYNMNILQRLEDKMTFCVTLNDTKSIDKSKIINSFVYSHPIFNESTVKAQGLRSKINGKNNCYFCGAYWYNGFHEDGIRSALDIVSLLNGTKYGK</sequence>
<dbReference type="OrthoDB" id="20837at2"/>
<dbReference type="Proteomes" id="UP000242175">
    <property type="component" value="Chromosome small"/>
</dbReference>
<evidence type="ECO:0000313" key="2">
    <source>
        <dbReference type="EMBL" id="ASK79574.1"/>
    </source>
</evidence>
<dbReference type="InterPro" id="IPR002937">
    <property type="entry name" value="Amino_oxidase"/>
</dbReference>
<evidence type="ECO:0000313" key="3">
    <source>
        <dbReference type="Proteomes" id="UP000242175"/>
    </source>
</evidence>
<organism evidence="2 3">
    <name type="scientific">Paraphotobacterium marinum</name>
    <dbReference type="NCBI Taxonomy" id="1755811"/>
    <lineage>
        <taxon>Bacteria</taxon>
        <taxon>Pseudomonadati</taxon>
        <taxon>Pseudomonadota</taxon>
        <taxon>Gammaproteobacteria</taxon>
        <taxon>Vibrionales</taxon>
        <taxon>Vibrionaceae</taxon>
        <taxon>Paraphotobacterium</taxon>
    </lineage>
</organism>
<proteinExistence type="predicted"/>
<feature type="domain" description="Amine oxidase" evidence="1">
    <location>
        <begin position="10"/>
        <end position="277"/>
    </location>
</feature>
<dbReference type="KEGG" id="pmai:CF386_11000"/>
<dbReference type="PANTHER" id="PTHR42923">
    <property type="entry name" value="PROTOPORPHYRINOGEN OXIDASE"/>
    <property type="match status" value="1"/>
</dbReference>
<dbReference type="Gene3D" id="3.50.50.60">
    <property type="entry name" value="FAD/NAD(P)-binding domain"/>
    <property type="match status" value="1"/>
</dbReference>
<reference evidence="2 3" key="1">
    <citation type="journal article" date="2016" name="Int. J. Syst. Evol. Microbiol.">
        <title>Paraphotobacterium marinum gen. nov., sp. nov., a member of the family Vibrionaceae, isolated from surface seawater.</title>
        <authorList>
            <person name="Huang Z."/>
            <person name="Dong C."/>
            <person name="Shao Z."/>
        </authorList>
    </citation>
    <scope>NUCLEOTIDE SEQUENCE [LARGE SCALE GENOMIC DNA]</scope>
    <source>
        <strain evidence="2 3">NSCS20N07D</strain>
    </source>
</reference>
<dbReference type="RefSeq" id="WP_089074482.1">
    <property type="nucleotide sequence ID" value="NZ_CBCSAM010000008.1"/>
</dbReference>
<name>A0A220VGQ5_9GAMM</name>
<dbReference type="AlphaFoldDB" id="A0A220VGQ5"/>
<dbReference type="InterPro" id="IPR050464">
    <property type="entry name" value="Zeta_carotene_desat/Oxidored"/>
</dbReference>
<dbReference type="PANTHER" id="PTHR42923:SF17">
    <property type="entry name" value="AMINE OXIDASE DOMAIN-CONTAINING PROTEIN"/>
    <property type="match status" value="1"/>
</dbReference>
<dbReference type="InterPro" id="IPR036188">
    <property type="entry name" value="FAD/NAD-bd_sf"/>
</dbReference>
<protein>
    <submittedName>
        <fullName evidence="2">FAD-dependent oxidoreductase</fullName>
    </submittedName>
</protein>
<gene>
    <name evidence="2" type="ORF">CF386_11000</name>
</gene>
<keyword evidence="3" id="KW-1185">Reference proteome</keyword>